<dbReference type="Gene3D" id="3.40.30.10">
    <property type="entry name" value="Glutaredoxin"/>
    <property type="match status" value="1"/>
</dbReference>
<dbReference type="PANTHER" id="PTHR12151:SF25">
    <property type="entry name" value="LINALOOL DEHYDRATASE_ISOMERASE DOMAIN-CONTAINING PROTEIN"/>
    <property type="match status" value="1"/>
</dbReference>
<dbReference type="SUPFAM" id="SSF52833">
    <property type="entry name" value="Thioredoxin-like"/>
    <property type="match status" value="1"/>
</dbReference>
<keyword evidence="2 3" id="KW-0186">Copper</keyword>
<proteinExistence type="inferred from homology"/>
<dbReference type="EMBL" id="AP011112">
    <property type="protein sequence ID" value="BAI69648.1"/>
    <property type="molecule type" value="Genomic_DNA"/>
</dbReference>
<feature type="disulfide bond" description="Redox-active" evidence="4">
    <location>
        <begin position="69"/>
        <end position="73"/>
    </location>
</feature>
<dbReference type="STRING" id="608538.HTH_1194"/>
<feature type="binding site" evidence="3">
    <location>
        <position position="69"/>
    </location>
    <ligand>
        <name>Cu cation</name>
        <dbReference type="ChEBI" id="CHEBI:23378"/>
    </ligand>
</feature>
<keyword evidence="5" id="KW-0732">Signal</keyword>
<keyword evidence="8" id="KW-1185">Reference proteome</keyword>
<dbReference type="Proteomes" id="UP000002574">
    <property type="component" value="Chromosome"/>
</dbReference>
<dbReference type="Pfam" id="PF02630">
    <property type="entry name" value="SCO1-SenC"/>
    <property type="match status" value="1"/>
</dbReference>
<evidence type="ECO:0000256" key="5">
    <source>
        <dbReference type="SAM" id="SignalP"/>
    </source>
</evidence>
<dbReference type="GO" id="GO:0046872">
    <property type="term" value="F:metal ion binding"/>
    <property type="evidence" value="ECO:0007669"/>
    <property type="project" value="UniProtKB-KW"/>
</dbReference>
<reference evidence="7 8" key="1">
    <citation type="journal article" date="2010" name="J. Bacteriol.">
        <title>Complete genome sequence of the thermophilic, obligately chemolithoautotrophic hydrogen-oxidizing bacterium Hydrogenobacter thermophilus TK-6.</title>
        <authorList>
            <person name="Arai H."/>
            <person name="Kanbe H."/>
            <person name="Ishii M."/>
            <person name="Igarashi Y."/>
        </authorList>
    </citation>
    <scope>NUCLEOTIDE SEQUENCE [LARGE SCALE GENOMIC DNA]</scope>
    <source>
        <strain evidence="8">DSM 6534 / IAM 12695 / TK-6 [Tokyo]</strain>
    </source>
</reference>
<dbReference type="CDD" id="cd02968">
    <property type="entry name" value="SCO"/>
    <property type="match status" value="1"/>
</dbReference>
<dbReference type="AlphaFoldDB" id="D3DIJ6"/>
<dbReference type="FunFam" id="3.40.30.10:FF:000013">
    <property type="entry name" value="Blast:Protein SCO1 homolog, mitochondrial"/>
    <property type="match status" value="1"/>
</dbReference>
<dbReference type="InterPro" id="IPR036249">
    <property type="entry name" value="Thioredoxin-like_sf"/>
</dbReference>
<dbReference type="KEGG" id="hte:Hydth_1186"/>
<evidence type="ECO:0000256" key="1">
    <source>
        <dbReference type="ARBA" id="ARBA00010996"/>
    </source>
</evidence>
<evidence type="ECO:0000256" key="3">
    <source>
        <dbReference type="PIRSR" id="PIRSR603782-1"/>
    </source>
</evidence>
<dbReference type="OrthoDB" id="9811998at2"/>
<dbReference type="InterPro" id="IPR003782">
    <property type="entry name" value="SCO1/SenC"/>
</dbReference>
<sequence>MKKLALFITWLALLIFAPSCQKKHEFYGFVYDQPAYDFKLTDQEGRQVSLSDYTRQGKIVVIFFGYTHCPDVCPTALTTLASMMKNLKEDERNKVQVLFISVDPERDTPSVLKGYVPFFYPTFVGLTGSQDEIKKVAKEYKVFYRKVKGESAAGYLIDHTATIYVVTPDMKIKLLYTPTKQSPEKMAKDMEYLLKS</sequence>
<organism evidence="7 8">
    <name type="scientific">Hydrogenobacter thermophilus (strain DSM 6534 / IAM 12695 / TK-6)</name>
    <dbReference type="NCBI Taxonomy" id="608538"/>
    <lineage>
        <taxon>Bacteria</taxon>
        <taxon>Pseudomonadati</taxon>
        <taxon>Aquificota</taxon>
        <taxon>Aquificia</taxon>
        <taxon>Aquificales</taxon>
        <taxon>Aquificaceae</taxon>
        <taxon>Hydrogenobacter</taxon>
    </lineage>
</organism>
<keyword evidence="4" id="KW-1015">Disulfide bond</keyword>
<dbReference type="RefSeq" id="WP_012963828.1">
    <property type="nucleotide sequence ID" value="NC_013799.1"/>
</dbReference>
<accession>D3DIJ6</accession>
<feature type="signal peptide" evidence="5">
    <location>
        <begin position="1"/>
        <end position="22"/>
    </location>
</feature>
<dbReference type="PROSITE" id="PS51352">
    <property type="entry name" value="THIOREDOXIN_2"/>
    <property type="match status" value="1"/>
</dbReference>
<dbReference type="eggNOG" id="COG1999">
    <property type="taxonomic scope" value="Bacteria"/>
</dbReference>
<dbReference type="PATRIC" id="fig|608538.5.peg.1212"/>
<feature type="domain" description="Thioredoxin" evidence="6">
    <location>
        <begin position="29"/>
        <end position="195"/>
    </location>
</feature>
<dbReference type="PANTHER" id="PTHR12151">
    <property type="entry name" value="ELECTRON TRANSPORT PROTIN SCO1/SENC FAMILY MEMBER"/>
    <property type="match status" value="1"/>
</dbReference>
<comment type="similarity">
    <text evidence="1">Belongs to the SCO1/2 family.</text>
</comment>
<name>D3DIJ6_HYDTT</name>
<evidence type="ECO:0000256" key="2">
    <source>
        <dbReference type="ARBA" id="ARBA00023008"/>
    </source>
</evidence>
<feature type="chain" id="PRO_5003042464" evidence="5">
    <location>
        <begin position="23"/>
        <end position="196"/>
    </location>
</feature>
<evidence type="ECO:0000313" key="8">
    <source>
        <dbReference type="Proteomes" id="UP000002574"/>
    </source>
</evidence>
<keyword evidence="3" id="KW-0479">Metal-binding</keyword>
<dbReference type="KEGG" id="hth:HTH_1194"/>
<evidence type="ECO:0000256" key="4">
    <source>
        <dbReference type="PIRSR" id="PIRSR603782-2"/>
    </source>
</evidence>
<feature type="binding site" evidence="3">
    <location>
        <position position="73"/>
    </location>
    <ligand>
        <name>Cu cation</name>
        <dbReference type="ChEBI" id="CHEBI:23378"/>
    </ligand>
</feature>
<evidence type="ECO:0000259" key="6">
    <source>
        <dbReference type="PROSITE" id="PS51352"/>
    </source>
</evidence>
<evidence type="ECO:0000313" key="7">
    <source>
        <dbReference type="EMBL" id="BAI69648.1"/>
    </source>
</evidence>
<feature type="binding site" evidence="3">
    <location>
        <position position="159"/>
    </location>
    <ligand>
        <name>Cu cation</name>
        <dbReference type="ChEBI" id="CHEBI:23378"/>
    </ligand>
</feature>
<dbReference type="InterPro" id="IPR013766">
    <property type="entry name" value="Thioredoxin_domain"/>
</dbReference>
<gene>
    <name evidence="7" type="ordered locus">HTH_1194</name>
</gene>
<protein>
    <submittedName>
        <fullName evidence="7">SCO1/SenC/PrrC family protein</fullName>
    </submittedName>
</protein>